<accession>A0A427YFY4</accession>
<organism evidence="1 2">
    <name type="scientific">Saitozyma podzolica</name>
    <dbReference type="NCBI Taxonomy" id="1890683"/>
    <lineage>
        <taxon>Eukaryota</taxon>
        <taxon>Fungi</taxon>
        <taxon>Dikarya</taxon>
        <taxon>Basidiomycota</taxon>
        <taxon>Agaricomycotina</taxon>
        <taxon>Tremellomycetes</taxon>
        <taxon>Tremellales</taxon>
        <taxon>Trimorphomycetaceae</taxon>
        <taxon>Saitozyma</taxon>
    </lineage>
</organism>
<comment type="caution">
    <text evidence="1">The sequence shown here is derived from an EMBL/GenBank/DDBJ whole genome shotgun (WGS) entry which is preliminary data.</text>
</comment>
<dbReference type="STRING" id="1890683.A0A427YFY4"/>
<dbReference type="Gene3D" id="3.40.50.720">
    <property type="entry name" value="NAD(P)-binding Rossmann-like Domain"/>
    <property type="match status" value="1"/>
</dbReference>
<dbReference type="AlphaFoldDB" id="A0A427YFY4"/>
<dbReference type="OrthoDB" id="5558582at2759"/>
<gene>
    <name evidence="1" type="ORF">EHS25_001341</name>
</gene>
<proteinExistence type="predicted"/>
<dbReference type="Proteomes" id="UP000279259">
    <property type="component" value="Unassembled WGS sequence"/>
</dbReference>
<dbReference type="EMBL" id="RSCD01000011">
    <property type="protein sequence ID" value="RSH90008.1"/>
    <property type="molecule type" value="Genomic_DNA"/>
</dbReference>
<sequence length="240" mass="26272">MKQVSSALPDWRRPPALPRLQSDTDFVLGFDLVVTCNVDRIVEETLGEVLYHHPKKYLIISRASGFNVKLRSQYREHIVGDEGGQILHGIDLHPHPEPVTDEKADRVLQALSTSVDISSPTLQAFYLLITASSKVFRDIHGFVPGSGRAAVYLAGHEEDVMAEATAIASRRGLSVQLNEDDLRVCCEKGWSELHLTSKVLGAMMSLEGTKLLQSTGRPVNACLFGMIAQVALGDAVELEA</sequence>
<name>A0A427YFY4_9TREE</name>
<keyword evidence="2" id="KW-1185">Reference proteome</keyword>
<protein>
    <submittedName>
        <fullName evidence="1">Uncharacterized protein</fullName>
    </submittedName>
</protein>
<evidence type="ECO:0000313" key="1">
    <source>
        <dbReference type="EMBL" id="RSH90008.1"/>
    </source>
</evidence>
<reference evidence="1 2" key="1">
    <citation type="submission" date="2018-11" db="EMBL/GenBank/DDBJ databases">
        <title>Genome sequence of Saitozyma podzolica DSM 27192.</title>
        <authorList>
            <person name="Aliyu H."/>
            <person name="Gorte O."/>
            <person name="Ochsenreither K."/>
        </authorList>
    </citation>
    <scope>NUCLEOTIDE SEQUENCE [LARGE SCALE GENOMIC DNA]</scope>
    <source>
        <strain evidence="1 2">DSM 27192</strain>
    </source>
</reference>
<evidence type="ECO:0000313" key="2">
    <source>
        <dbReference type="Proteomes" id="UP000279259"/>
    </source>
</evidence>